<feature type="non-terminal residue" evidence="1">
    <location>
        <position position="45"/>
    </location>
</feature>
<gene>
    <name evidence="1" type="ORF">DERYTH_LOCUS1994</name>
</gene>
<organism evidence="1 2">
    <name type="scientific">Dentiscutata erythropus</name>
    <dbReference type="NCBI Taxonomy" id="1348616"/>
    <lineage>
        <taxon>Eukaryota</taxon>
        <taxon>Fungi</taxon>
        <taxon>Fungi incertae sedis</taxon>
        <taxon>Mucoromycota</taxon>
        <taxon>Glomeromycotina</taxon>
        <taxon>Glomeromycetes</taxon>
        <taxon>Diversisporales</taxon>
        <taxon>Gigasporaceae</taxon>
        <taxon>Dentiscutata</taxon>
    </lineage>
</organism>
<comment type="caution">
    <text evidence="1">The sequence shown here is derived from an EMBL/GenBank/DDBJ whole genome shotgun (WGS) entry which is preliminary data.</text>
</comment>
<sequence>MGLSFHIKSGFRYTEVFFKVSRNTFNSPYHSVKITLIGNFWPQDM</sequence>
<dbReference type="AlphaFoldDB" id="A0A9N8WAD4"/>
<keyword evidence="2" id="KW-1185">Reference proteome</keyword>
<proteinExistence type="predicted"/>
<dbReference type="Proteomes" id="UP000789405">
    <property type="component" value="Unassembled WGS sequence"/>
</dbReference>
<feature type="non-terminal residue" evidence="1">
    <location>
        <position position="1"/>
    </location>
</feature>
<accession>A0A9N8WAD4</accession>
<name>A0A9N8WAD4_9GLOM</name>
<evidence type="ECO:0000313" key="1">
    <source>
        <dbReference type="EMBL" id="CAG8482387.1"/>
    </source>
</evidence>
<protein>
    <submittedName>
        <fullName evidence="1">332_t:CDS:1</fullName>
    </submittedName>
</protein>
<reference evidence="1" key="1">
    <citation type="submission" date="2021-06" db="EMBL/GenBank/DDBJ databases">
        <authorList>
            <person name="Kallberg Y."/>
            <person name="Tangrot J."/>
            <person name="Rosling A."/>
        </authorList>
    </citation>
    <scope>NUCLEOTIDE SEQUENCE</scope>
    <source>
        <strain evidence="1">MA453B</strain>
    </source>
</reference>
<evidence type="ECO:0000313" key="2">
    <source>
        <dbReference type="Proteomes" id="UP000789405"/>
    </source>
</evidence>
<dbReference type="EMBL" id="CAJVPY010000594">
    <property type="protein sequence ID" value="CAG8482387.1"/>
    <property type="molecule type" value="Genomic_DNA"/>
</dbReference>